<dbReference type="RefSeq" id="WP_151176928.1">
    <property type="nucleotide sequence ID" value="NZ_CP042906.1"/>
</dbReference>
<accession>A0A5J6MGQ3</accession>
<dbReference type="KEGG" id="htq:FRZ44_18840"/>
<reference evidence="6 7" key="1">
    <citation type="submission" date="2019-08" db="EMBL/GenBank/DDBJ databases">
        <title>Hyperibacter terrae gen. nov., sp. nov. and Hyperibacter viscosus sp. nov., two new members in the family Rhodospirillaceae isolated from the rhizosphere of Hypericum perforatum.</title>
        <authorList>
            <person name="Noviana Z."/>
        </authorList>
    </citation>
    <scope>NUCLEOTIDE SEQUENCE [LARGE SCALE GENOMIC DNA]</scope>
    <source>
        <strain evidence="6 7">R5913</strain>
    </source>
</reference>
<protein>
    <submittedName>
        <fullName evidence="6">Amino acid ABC transporter substrate-binding protein</fullName>
    </submittedName>
</protein>
<dbReference type="SUPFAM" id="SSF53850">
    <property type="entry name" value="Periplasmic binding protein-like II"/>
    <property type="match status" value="1"/>
</dbReference>
<dbReference type="Gene3D" id="3.40.190.10">
    <property type="entry name" value="Periplasmic binding protein-like II"/>
    <property type="match status" value="2"/>
</dbReference>
<keyword evidence="3 4" id="KW-0732">Signal</keyword>
<proteinExistence type="inferred from homology"/>
<dbReference type="GO" id="GO:0006865">
    <property type="term" value="P:amino acid transport"/>
    <property type="evidence" value="ECO:0007669"/>
    <property type="project" value="TreeGrafter"/>
</dbReference>
<evidence type="ECO:0000256" key="4">
    <source>
        <dbReference type="SAM" id="SignalP"/>
    </source>
</evidence>
<evidence type="ECO:0000256" key="1">
    <source>
        <dbReference type="ARBA" id="ARBA00010333"/>
    </source>
</evidence>
<dbReference type="AlphaFoldDB" id="A0A5J6MGQ3"/>
<dbReference type="InterPro" id="IPR051455">
    <property type="entry name" value="Bact_solute-bind_prot3"/>
</dbReference>
<dbReference type="Pfam" id="PF00497">
    <property type="entry name" value="SBP_bac_3"/>
    <property type="match status" value="1"/>
</dbReference>
<dbReference type="CDD" id="cd13688">
    <property type="entry name" value="PBP2_GltI_DEBP"/>
    <property type="match status" value="1"/>
</dbReference>
<feature type="signal peptide" evidence="4">
    <location>
        <begin position="1"/>
        <end position="26"/>
    </location>
</feature>
<dbReference type="GO" id="GO:0030288">
    <property type="term" value="C:outer membrane-bounded periplasmic space"/>
    <property type="evidence" value="ECO:0007669"/>
    <property type="project" value="TreeGrafter"/>
</dbReference>
<dbReference type="OrthoDB" id="6192933at2"/>
<dbReference type="SMART" id="SM00062">
    <property type="entry name" value="PBPb"/>
    <property type="match status" value="1"/>
</dbReference>
<dbReference type="PANTHER" id="PTHR30085">
    <property type="entry name" value="AMINO ACID ABC TRANSPORTER PERMEASE"/>
    <property type="match status" value="1"/>
</dbReference>
<feature type="chain" id="PRO_5023833911" evidence="4">
    <location>
        <begin position="27"/>
        <end position="299"/>
    </location>
</feature>
<keyword evidence="7" id="KW-1185">Reference proteome</keyword>
<evidence type="ECO:0000313" key="6">
    <source>
        <dbReference type="EMBL" id="QEX16589.1"/>
    </source>
</evidence>
<name>A0A5J6MGQ3_9PROT</name>
<keyword evidence="2" id="KW-0813">Transport</keyword>
<evidence type="ECO:0000256" key="2">
    <source>
        <dbReference type="ARBA" id="ARBA00022448"/>
    </source>
</evidence>
<evidence type="ECO:0000256" key="3">
    <source>
        <dbReference type="ARBA" id="ARBA00022729"/>
    </source>
</evidence>
<feature type="domain" description="Solute-binding protein family 3/N-terminal" evidence="5">
    <location>
        <begin position="37"/>
        <end position="284"/>
    </location>
</feature>
<dbReference type="GO" id="GO:0005576">
    <property type="term" value="C:extracellular region"/>
    <property type="evidence" value="ECO:0007669"/>
    <property type="project" value="TreeGrafter"/>
</dbReference>
<evidence type="ECO:0000313" key="7">
    <source>
        <dbReference type="Proteomes" id="UP000326202"/>
    </source>
</evidence>
<dbReference type="InterPro" id="IPR001638">
    <property type="entry name" value="Solute-binding_3/MltF_N"/>
</dbReference>
<dbReference type="Proteomes" id="UP000326202">
    <property type="component" value="Chromosome"/>
</dbReference>
<dbReference type="EMBL" id="CP042906">
    <property type="protein sequence ID" value="QEX16589.1"/>
    <property type="molecule type" value="Genomic_DNA"/>
</dbReference>
<organism evidence="6 7">
    <name type="scientific">Hypericibacter terrae</name>
    <dbReference type="NCBI Taxonomy" id="2602015"/>
    <lineage>
        <taxon>Bacteria</taxon>
        <taxon>Pseudomonadati</taxon>
        <taxon>Pseudomonadota</taxon>
        <taxon>Alphaproteobacteria</taxon>
        <taxon>Rhodospirillales</taxon>
        <taxon>Dongiaceae</taxon>
        <taxon>Hypericibacter</taxon>
    </lineage>
</organism>
<gene>
    <name evidence="6" type="ORF">FRZ44_18840</name>
</gene>
<dbReference type="PANTHER" id="PTHR30085:SF6">
    <property type="entry name" value="ABC TRANSPORTER GLUTAMINE-BINDING PROTEIN GLNH"/>
    <property type="match status" value="1"/>
</dbReference>
<comment type="similarity">
    <text evidence="1">Belongs to the bacterial solute-binding protein 3 family.</text>
</comment>
<sequence>MAPRIVVMLALAGALCLCVFSGAASAQTLDRIAASQTIHIGFIPDQAPFAIPNADGPPTGYAIDLCNRVVTRIRGIVPGIAVSYVETSLTDAFDAVAAGRIDLLCGAVTATLGRRETVDFSEPIFVTGASALLRTDSPRDLRELFLGERTISPPRSLEMRSFQTSHVGVRADTTTETLLRRAVSDGGYSATVVRYPTHEEGLAALEAREIDAYFADRALLIGLLNRAQHPSRLVLGTRLLTQEAYGIAMARGDADLRLLVDRVLSAFYATPDFALLLATYFGDKSAEFQLQIKASAMPE</sequence>
<evidence type="ECO:0000259" key="5">
    <source>
        <dbReference type="SMART" id="SM00062"/>
    </source>
</evidence>